<evidence type="ECO:0000256" key="9">
    <source>
        <dbReference type="ARBA" id="ARBA00023065"/>
    </source>
</evidence>
<keyword evidence="9" id="KW-0406">Ion transport</keyword>
<evidence type="ECO:0000256" key="1">
    <source>
        <dbReference type="ARBA" id="ARBA00004141"/>
    </source>
</evidence>
<comment type="caution">
    <text evidence="14">The sequence shown here is derived from an EMBL/GenBank/DDBJ whole genome shotgun (WGS) entry which is preliminary data.</text>
</comment>
<keyword evidence="3" id="KW-0813">Transport</keyword>
<evidence type="ECO:0000256" key="11">
    <source>
        <dbReference type="ARBA" id="ARBA00023303"/>
    </source>
</evidence>
<keyword evidence="7" id="KW-0630">Potassium</keyword>
<protein>
    <submittedName>
        <fullName evidence="14">TMEM175 family protein</fullName>
    </submittedName>
</protein>
<gene>
    <name evidence="14" type="ORF">GCM10009663_12150</name>
</gene>
<comment type="catalytic activity">
    <reaction evidence="12">
        <text>K(+)(in) = K(+)(out)</text>
        <dbReference type="Rhea" id="RHEA:29463"/>
        <dbReference type="ChEBI" id="CHEBI:29103"/>
    </reaction>
</comment>
<name>A0ABP4DXA7_9ACTN</name>
<evidence type="ECO:0000256" key="6">
    <source>
        <dbReference type="ARBA" id="ARBA00022826"/>
    </source>
</evidence>
<evidence type="ECO:0000313" key="14">
    <source>
        <dbReference type="EMBL" id="GAA1073578.1"/>
    </source>
</evidence>
<comment type="subcellular location">
    <subcellularLocation>
        <location evidence="1">Membrane</location>
        <topology evidence="1">Multi-pass membrane protein</topology>
    </subcellularLocation>
</comment>
<keyword evidence="10 13" id="KW-0472">Membrane</keyword>
<proteinExistence type="inferred from homology"/>
<dbReference type="PANTHER" id="PTHR31462">
    <property type="entry name" value="ENDOSOMAL/LYSOSOMAL POTASSIUM CHANNEL TMEM175"/>
    <property type="match status" value="1"/>
</dbReference>
<reference evidence="15" key="1">
    <citation type="journal article" date="2019" name="Int. J. Syst. Evol. Microbiol.">
        <title>The Global Catalogue of Microorganisms (GCM) 10K type strain sequencing project: providing services to taxonomists for standard genome sequencing and annotation.</title>
        <authorList>
            <consortium name="The Broad Institute Genomics Platform"/>
            <consortium name="The Broad Institute Genome Sequencing Center for Infectious Disease"/>
            <person name="Wu L."/>
            <person name="Ma J."/>
        </authorList>
    </citation>
    <scope>NUCLEOTIDE SEQUENCE [LARGE SCALE GENOMIC DNA]</scope>
    <source>
        <strain evidence="15">JCM 13002</strain>
    </source>
</reference>
<dbReference type="PANTHER" id="PTHR31462:SF5">
    <property type="entry name" value="ENDOSOMAL_LYSOSOMAL PROTON CHANNEL TMEM175"/>
    <property type="match status" value="1"/>
</dbReference>
<evidence type="ECO:0000256" key="10">
    <source>
        <dbReference type="ARBA" id="ARBA00023136"/>
    </source>
</evidence>
<dbReference type="Pfam" id="PF06736">
    <property type="entry name" value="TMEM175"/>
    <property type="match status" value="1"/>
</dbReference>
<evidence type="ECO:0000256" key="4">
    <source>
        <dbReference type="ARBA" id="ARBA00022538"/>
    </source>
</evidence>
<evidence type="ECO:0000256" key="2">
    <source>
        <dbReference type="ARBA" id="ARBA00006920"/>
    </source>
</evidence>
<feature type="transmembrane region" description="Helical" evidence="13">
    <location>
        <begin position="124"/>
        <end position="141"/>
    </location>
</feature>
<organism evidence="14 15">
    <name type="scientific">Kitasatospora arboriphila</name>
    <dbReference type="NCBI Taxonomy" id="258052"/>
    <lineage>
        <taxon>Bacteria</taxon>
        <taxon>Bacillati</taxon>
        <taxon>Actinomycetota</taxon>
        <taxon>Actinomycetes</taxon>
        <taxon>Kitasatosporales</taxon>
        <taxon>Streptomycetaceae</taxon>
        <taxon>Kitasatospora</taxon>
    </lineage>
</organism>
<keyword evidence="11" id="KW-0407">Ion channel</keyword>
<sequence>MQARKLRRFEARAADRLIFFSDAVVAIAITLLALELPVPEGPTVAALRSAVHDDLGHYTAFLISFAVIGAAWGQHNRAFRYTERADDRLRALNAGWLLTIVLNPFATKLLTTEGDDTDTVGLRFGFYALLQCLAHASVIAMERRMTTRQLRDRDVPPELVAAGDPVLYGLLLGFGLSVPLFFATQYAWILWIVVPVGAGQLSRYRARTAAAD</sequence>
<keyword evidence="6" id="KW-0631">Potassium channel</keyword>
<dbReference type="EMBL" id="BAAALD010000007">
    <property type="protein sequence ID" value="GAA1073578.1"/>
    <property type="molecule type" value="Genomic_DNA"/>
</dbReference>
<keyword evidence="15" id="KW-1185">Reference proteome</keyword>
<keyword evidence="4" id="KW-0633">Potassium transport</keyword>
<keyword evidence="8 13" id="KW-1133">Transmembrane helix</keyword>
<accession>A0ABP4DXA7</accession>
<dbReference type="Proteomes" id="UP001499987">
    <property type="component" value="Unassembled WGS sequence"/>
</dbReference>
<feature type="transmembrane region" description="Helical" evidence="13">
    <location>
        <begin position="55"/>
        <end position="73"/>
    </location>
</feature>
<evidence type="ECO:0000256" key="8">
    <source>
        <dbReference type="ARBA" id="ARBA00022989"/>
    </source>
</evidence>
<dbReference type="InterPro" id="IPR010617">
    <property type="entry name" value="TMEM175-like"/>
</dbReference>
<comment type="similarity">
    <text evidence="2">Belongs to the TMEM175 family.</text>
</comment>
<feature type="transmembrane region" description="Helical" evidence="13">
    <location>
        <begin position="94"/>
        <end position="112"/>
    </location>
</feature>
<feature type="transmembrane region" description="Helical" evidence="13">
    <location>
        <begin position="162"/>
        <end position="182"/>
    </location>
</feature>
<evidence type="ECO:0000256" key="13">
    <source>
        <dbReference type="SAM" id="Phobius"/>
    </source>
</evidence>
<evidence type="ECO:0000256" key="7">
    <source>
        <dbReference type="ARBA" id="ARBA00022958"/>
    </source>
</evidence>
<evidence type="ECO:0000313" key="15">
    <source>
        <dbReference type="Proteomes" id="UP001499987"/>
    </source>
</evidence>
<dbReference type="RefSeq" id="WP_344622441.1">
    <property type="nucleotide sequence ID" value="NZ_BAAALD010000007.1"/>
</dbReference>
<evidence type="ECO:0000256" key="3">
    <source>
        <dbReference type="ARBA" id="ARBA00022448"/>
    </source>
</evidence>
<keyword evidence="5 13" id="KW-0812">Transmembrane</keyword>
<evidence type="ECO:0000256" key="5">
    <source>
        <dbReference type="ARBA" id="ARBA00022692"/>
    </source>
</evidence>
<evidence type="ECO:0000256" key="12">
    <source>
        <dbReference type="ARBA" id="ARBA00034430"/>
    </source>
</evidence>
<feature type="transmembrane region" description="Helical" evidence="13">
    <location>
        <begin position="16"/>
        <end position="35"/>
    </location>
</feature>